<keyword evidence="2" id="KW-1185">Reference proteome</keyword>
<dbReference type="InterPro" id="IPR026838">
    <property type="entry name" value="YheC/D"/>
</dbReference>
<reference evidence="2" key="1">
    <citation type="journal article" date="2019" name="Int. J. Syst. Evol. Microbiol.">
        <title>The Global Catalogue of Microorganisms (GCM) 10K type strain sequencing project: providing services to taxonomists for standard genome sequencing and annotation.</title>
        <authorList>
            <consortium name="The Broad Institute Genomics Platform"/>
            <consortium name="The Broad Institute Genome Sequencing Center for Infectious Disease"/>
            <person name="Wu L."/>
            <person name="Ma J."/>
        </authorList>
    </citation>
    <scope>NUCLEOTIDE SEQUENCE [LARGE SCALE GENOMIC DNA]</scope>
    <source>
        <strain evidence="2">JCM 18657</strain>
    </source>
</reference>
<proteinExistence type="predicted"/>
<dbReference type="Proteomes" id="UP001596528">
    <property type="component" value="Unassembled WGS sequence"/>
</dbReference>
<protein>
    <submittedName>
        <fullName evidence="1">YheC/YheD family protein</fullName>
    </submittedName>
</protein>
<comment type="caution">
    <text evidence="1">The sequence shown here is derived from an EMBL/GenBank/DDBJ whole genome shotgun (WGS) entry which is preliminary data.</text>
</comment>
<evidence type="ECO:0000313" key="1">
    <source>
        <dbReference type="EMBL" id="MFC7749081.1"/>
    </source>
</evidence>
<accession>A0ABW2V1B1</accession>
<evidence type="ECO:0000313" key="2">
    <source>
        <dbReference type="Proteomes" id="UP001596528"/>
    </source>
</evidence>
<dbReference type="SUPFAM" id="SSF56059">
    <property type="entry name" value="Glutathione synthetase ATP-binding domain-like"/>
    <property type="match status" value="1"/>
</dbReference>
<name>A0ABW2V1B1_9BACL</name>
<dbReference type="EMBL" id="JBHTGQ010000009">
    <property type="protein sequence ID" value="MFC7749081.1"/>
    <property type="molecule type" value="Genomic_DNA"/>
</dbReference>
<gene>
    <name evidence="1" type="ORF">ACFQWB_03855</name>
</gene>
<dbReference type="RefSeq" id="WP_138789368.1">
    <property type="nucleotide sequence ID" value="NZ_JBHTGQ010000009.1"/>
</dbReference>
<sequence length="458" mass="51440">MSFTSCTLSFTGGTEKTVLATRSLVKTLGISGVKTITLKVGSKDVSVPIKLVKRPGMTLYLPIAIKQALRVPRSGRAYVHYDAANQELRLGPLIGIMTGAMVRTSAESPHGPRSSLMRSYLSAGANKAFYFAFTPHDVDWSEGTVVGHFVSGEGEWVRKTVPLPDVVYNRLASRRAEKQQSFESFKERFIRKGIPVFNWSYFDKWDVYKILEGDEMKKHVPESHINPSPETLKAMLERHKFIYLKPTAGSLGNGIYRLTYHPGKGYFARFRQNNQNVLLRYGKFAGLSSMLGISRGRLRNYVAQQGIRLIEIDSCPIDFRFHMHKNSRDEWIVAGIGAKKAGRGSVTTHVKNGGQVMTPEQALGLVFGDRGNQVLEHAKQVAIQLCQAIERNYKRVLGELGLDIGIDQNERIWMFEANSKPGRSIFKHPGLKHQGRASLNHLVDYSVYLAKFRPRKEA</sequence>
<organism evidence="1 2">
    <name type="scientific">Paenibacillus thermoaerophilus</name>
    <dbReference type="NCBI Taxonomy" id="1215385"/>
    <lineage>
        <taxon>Bacteria</taxon>
        <taxon>Bacillati</taxon>
        <taxon>Bacillota</taxon>
        <taxon>Bacilli</taxon>
        <taxon>Bacillales</taxon>
        <taxon>Paenibacillaceae</taxon>
        <taxon>Paenibacillus</taxon>
    </lineage>
</organism>
<dbReference type="Pfam" id="PF14398">
    <property type="entry name" value="ATPgrasp_YheCD"/>
    <property type="match status" value="1"/>
</dbReference>